<evidence type="ECO:0000256" key="1">
    <source>
        <dbReference type="SAM" id="Phobius"/>
    </source>
</evidence>
<evidence type="ECO:0000313" key="2">
    <source>
        <dbReference type="EMBL" id="NOI82581.1"/>
    </source>
</evidence>
<feature type="transmembrane region" description="Helical" evidence="1">
    <location>
        <begin position="15"/>
        <end position="35"/>
    </location>
</feature>
<gene>
    <name evidence="2" type="ORF">F0237_18080</name>
</gene>
<protein>
    <submittedName>
        <fullName evidence="2">Uncharacterized protein</fullName>
    </submittedName>
</protein>
<dbReference type="AlphaFoldDB" id="A0AAE5GSW9"/>
<keyword evidence="1" id="KW-0472">Membrane</keyword>
<dbReference type="EMBL" id="VTXO01000008">
    <property type="protein sequence ID" value="NOI82581.1"/>
    <property type="molecule type" value="Genomic_DNA"/>
</dbReference>
<keyword evidence="1" id="KW-1133">Transmembrane helix</keyword>
<accession>A0AAE5GSW9</accession>
<comment type="caution">
    <text evidence="2">The sequence shown here is derived from an EMBL/GenBank/DDBJ whole genome shotgun (WGS) entry which is preliminary data.</text>
</comment>
<proteinExistence type="predicted"/>
<reference evidence="2 3" key="1">
    <citation type="submission" date="2019-08" db="EMBL/GenBank/DDBJ databases">
        <title>Draft genome sequencing and comparative genomics of hatchery-associated Vibrios.</title>
        <authorList>
            <person name="Kehlet-Delgado H."/>
            <person name="Mueller R.S."/>
        </authorList>
    </citation>
    <scope>NUCLEOTIDE SEQUENCE [LARGE SCALE GENOMIC DNA]</scope>
    <source>
        <strain evidence="2 3">01-65-5-1</strain>
    </source>
</reference>
<evidence type="ECO:0000313" key="3">
    <source>
        <dbReference type="Proteomes" id="UP000572722"/>
    </source>
</evidence>
<organism evidence="2 3">
    <name type="scientific">Vibrio tubiashii</name>
    <dbReference type="NCBI Taxonomy" id="29498"/>
    <lineage>
        <taxon>Bacteria</taxon>
        <taxon>Pseudomonadati</taxon>
        <taxon>Pseudomonadota</taxon>
        <taxon>Gammaproteobacteria</taxon>
        <taxon>Vibrionales</taxon>
        <taxon>Vibrionaceae</taxon>
        <taxon>Vibrio</taxon>
        <taxon>Vibrio oreintalis group</taxon>
    </lineage>
</organism>
<keyword evidence="1" id="KW-0812">Transmembrane</keyword>
<dbReference type="Proteomes" id="UP000572722">
    <property type="component" value="Unassembled WGS sequence"/>
</dbReference>
<dbReference type="RefSeq" id="WP_171324227.1">
    <property type="nucleotide sequence ID" value="NZ_VTXO01000008.1"/>
</dbReference>
<name>A0AAE5GSW9_9VIBR</name>
<feature type="transmembrane region" description="Helical" evidence="1">
    <location>
        <begin position="47"/>
        <end position="66"/>
    </location>
</feature>
<sequence>MKGAENPAPPSRHWVALYTFIILLPLVYAIPPFVVENISENKEMVTFVSVAIIVPLVSYLFLPLAIKAHSFVSS</sequence>